<reference evidence="1 2" key="1">
    <citation type="submission" date="2019-10" db="EMBL/GenBank/DDBJ databases">
        <title>Genomic and transcriptomic insights into the perfect genentic adaptation of a filamentous nitrogen-fixing cyanobacterium to rice fields.</title>
        <authorList>
            <person name="Chen Z."/>
        </authorList>
    </citation>
    <scope>NUCLEOTIDE SEQUENCE [LARGE SCALE GENOMIC DNA]</scope>
    <source>
        <strain evidence="1">CCNUC1</strain>
    </source>
</reference>
<proteinExistence type="predicted"/>
<name>A0A5P8VV28_9NOSO</name>
<gene>
    <name evidence="1" type="ORF">GXM_01693</name>
</gene>
<keyword evidence="2" id="KW-1185">Reference proteome</keyword>
<dbReference type="AlphaFoldDB" id="A0A5P8VV28"/>
<evidence type="ECO:0000313" key="1">
    <source>
        <dbReference type="EMBL" id="QFS44220.1"/>
    </source>
</evidence>
<protein>
    <submittedName>
        <fullName evidence="1">Uncharacterized protein</fullName>
    </submittedName>
</protein>
<sequence length="41" mass="4934">MVINNFILNWNRHDKNYDFGHDPLFSTKYYFSPFGYITLGS</sequence>
<dbReference type="Proteomes" id="UP000326678">
    <property type="component" value="Chromosome Gxm1"/>
</dbReference>
<dbReference type="KEGG" id="nsh:GXM_01693"/>
<evidence type="ECO:0000313" key="2">
    <source>
        <dbReference type="Proteomes" id="UP000326678"/>
    </source>
</evidence>
<accession>A0A5P8VV28</accession>
<dbReference type="EMBL" id="CP045226">
    <property type="protein sequence ID" value="QFS44220.1"/>
    <property type="molecule type" value="Genomic_DNA"/>
</dbReference>
<organism evidence="1 2">
    <name type="scientific">Nostoc sphaeroides CCNUC1</name>
    <dbReference type="NCBI Taxonomy" id="2653204"/>
    <lineage>
        <taxon>Bacteria</taxon>
        <taxon>Bacillati</taxon>
        <taxon>Cyanobacteriota</taxon>
        <taxon>Cyanophyceae</taxon>
        <taxon>Nostocales</taxon>
        <taxon>Nostocaceae</taxon>
        <taxon>Nostoc</taxon>
    </lineage>
</organism>